<accession>E3NG54</accession>
<evidence type="ECO:0000313" key="8">
    <source>
        <dbReference type="Proteomes" id="UP000008281"/>
    </source>
</evidence>
<keyword evidence="1" id="KW-0479">Metal-binding</keyword>
<evidence type="ECO:0000256" key="2">
    <source>
        <dbReference type="ARBA" id="ARBA00022771"/>
    </source>
</evidence>
<feature type="transmembrane region" description="Helical" evidence="5">
    <location>
        <begin position="12"/>
        <end position="33"/>
    </location>
</feature>
<dbReference type="GeneID" id="9810373"/>
<evidence type="ECO:0000259" key="6">
    <source>
        <dbReference type="PROSITE" id="PS50089"/>
    </source>
</evidence>
<reference evidence="7" key="1">
    <citation type="submission" date="2007-07" db="EMBL/GenBank/DDBJ databases">
        <title>PCAP assembly of the Caenorhabditis remanei genome.</title>
        <authorList>
            <consortium name="The Caenorhabditis remanei Sequencing Consortium"/>
            <person name="Wilson R.K."/>
        </authorList>
    </citation>
    <scope>NUCLEOTIDE SEQUENCE [LARGE SCALE GENOMIC DNA]</scope>
    <source>
        <strain evidence="7">PB4641</strain>
    </source>
</reference>
<keyword evidence="5" id="KW-0472">Membrane</keyword>
<sequence>MFSIPFGLKDVILLFQSVNFIYIFYLYTIYYHAPSENHGSMGVSLLAGIVFCLAFVKYNMSWDDMESKQLILRKCLIIGYGVMAVSGVAAQLCTMWTLQKDISILLFITFSCSIVSFTSIILFILPYYKDYKMNPKNVWHMVLVLFVTLIIYLLFTATLLDIVRLSVSYETIRSIIIISGILSFLCTVEFAMVFFNWVINQDGVKFPNFWLTNWLASKKINGCCWKKSSVSTTPQVYVIEERPPRRVVRKCRNDHGVICNMCSLYYNFTTVTPRTLECGHTVCEGCLAKQMIVQEKWVVCPFCFQWVKVLGVLENTV</sequence>
<feature type="transmembrane region" description="Helical" evidence="5">
    <location>
        <begin position="175"/>
        <end position="199"/>
    </location>
</feature>
<evidence type="ECO:0000256" key="1">
    <source>
        <dbReference type="ARBA" id="ARBA00022723"/>
    </source>
</evidence>
<feature type="domain" description="RING-type" evidence="6">
    <location>
        <begin position="259"/>
        <end position="303"/>
    </location>
</feature>
<dbReference type="SUPFAM" id="SSF57850">
    <property type="entry name" value="RING/U-box"/>
    <property type="match status" value="1"/>
</dbReference>
<keyword evidence="5" id="KW-1133">Transmembrane helix</keyword>
<dbReference type="PROSITE" id="PS50089">
    <property type="entry name" value="ZF_RING_2"/>
    <property type="match status" value="1"/>
</dbReference>
<dbReference type="AlphaFoldDB" id="E3NG54"/>
<dbReference type="InterPro" id="IPR013083">
    <property type="entry name" value="Znf_RING/FYVE/PHD"/>
</dbReference>
<evidence type="ECO:0000313" key="7">
    <source>
        <dbReference type="EMBL" id="EFO96956.1"/>
    </source>
</evidence>
<name>E3NG54_CAERE</name>
<gene>
    <name evidence="7" type="ORF">CRE_19489</name>
</gene>
<dbReference type="GO" id="GO:0008270">
    <property type="term" value="F:zinc ion binding"/>
    <property type="evidence" value="ECO:0007669"/>
    <property type="project" value="UniProtKB-KW"/>
</dbReference>
<proteinExistence type="predicted"/>
<feature type="transmembrane region" description="Helical" evidence="5">
    <location>
        <begin position="77"/>
        <end position="98"/>
    </location>
</feature>
<feature type="transmembrane region" description="Helical" evidence="5">
    <location>
        <begin position="137"/>
        <end position="155"/>
    </location>
</feature>
<dbReference type="PROSITE" id="PS00518">
    <property type="entry name" value="ZF_RING_1"/>
    <property type="match status" value="1"/>
</dbReference>
<feature type="transmembrane region" description="Helical" evidence="5">
    <location>
        <begin position="104"/>
        <end position="125"/>
    </location>
</feature>
<dbReference type="RefSeq" id="XP_003092603.2">
    <property type="nucleotide sequence ID" value="XM_003092555.2"/>
</dbReference>
<evidence type="ECO:0000256" key="4">
    <source>
        <dbReference type="PROSITE-ProRule" id="PRU00175"/>
    </source>
</evidence>
<dbReference type="SMART" id="SM00184">
    <property type="entry name" value="RING"/>
    <property type="match status" value="1"/>
</dbReference>
<protein>
    <recommendedName>
        <fullName evidence="6">RING-type domain-containing protein</fullName>
    </recommendedName>
</protein>
<dbReference type="InterPro" id="IPR001841">
    <property type="entry name" value="Znf_RING"/>
</dbReference>
<keyword evidence="8" id="KW-1185">Reference proteome</keyword>
<keyword evidence="3" id="KW-0862">Zinc</keyword>
<dbReference type="Proteomes" id="UP000008281">
    <property type="component" value="Unassembled WGS sequence"/>
</dbReference>
<dbReference type="InParanoid" id="E3NG54"/>
<evidence type="ECO:0000256" key="5">
    <source>
        <dbReference type="SAM" id="Phobius"/>
    </source>
</evidence>
<dbReference type="CTD" id="9810373"/>
<dbReference type="HOGENOM" id="CLU_821928_0_0_1"/>
<evidence type="ECO:0000256" key="3">
    <source>
        <dbReference type="ARBA" id="ARBA00022833"/>
    </source>
</evidence>
<dbReference type="KEGG" id="crq:GCK72_011355"/>
<keyword evidence="2 4" id="KW-0863">Zinc-finger</keyword>
<dbReference type="Gene3D" id="3.30.40.10">
    <property type="entry name" value="Zinc/RING finger domain, C3HC4 (zinc finger)"/>
    <property type="match status" value="1"/>
</dbReference>
<organism evidence="8">
    <name type="scientific">Caenorhabditis remanei</name>
    <name type="common">Caenorhabditis vulgaris</name>
    <dbReference type="NCBI Taxonomy" id="31234"/>
    <lineage>
        <taxon>Eukaryota</taxon>
        <taxon>Metazoa</taxon>
        <taxon>Ecdysozoa</taxon>
        <taxon>Nematoda</taxon>
        <taxon>Chromadorea</taxon>
        <taxon>Rhabditida</taxon>
        <taxon>Rhabditina</taxon>
        <taxon>Rhabditomorpha</taxon>
        <taxon>Rhabditoidea</taxon>
        <taxon>Rhabditidae</taxon>
        <taxon>Peloderinae</taxon>
        <taxon>Caenorhabditis</taxon>
    </lineage>
</organism>
<dbReference type="InterPro" id="IPR017907">
    <property type="entry name" value="Znf_RING_CS"/>
</dbReference>
<dbReference type="EMBL" id="DS268650">
    <property type="protein sequence ID" value="EFO96956.1"/>
    <property type="molecule type" value="Genomic_DNA"/>
</dbReference>
<feature type="transmembrane region" description="Helical" evidence="5">
    <location>
        <begin position="39"/>
        <end position="56"/>
    </location>
</feature>
<keyword evidence="5" id="KW-0812">Transmembrane</keyword>